<dbReference type="InterPro" id="IPR050248">
    <property type="entry name" value="Polysacc_deacetylase_ArnD"/>
</dbReference>
<keyword evidence="3" id="KW-1185">Reference proteome</keyword>
<dbReference type="SUPFAM" id="SSF88713">
    <property type="entry name" value="Glycoside hydrolase/deacetylase"/>
    <property type="match status" value="1"/>
</dbReference>
<accession>A0ABP6L5G9</accession>
<name>A0ABP6L5G9_9ACTN</name>
<dbReference type="RefSeq" id="WP_372482096.1">
    <property type="nucleotide sequence ID" value="NZ_BAAAUF010000010.1"/>
</dbReference>
<sequence length="281" mass="31119">MRGRPRGRLRGRLRGRRPLRVLAAGVGAVVLLSGCAPSVDPIERLGRKAAQRVHRTHAAHERAYRRWGLAAPLAPAPRPPRPLGGAQERLPVVLDRVPTHDKVVFLTYDEGAENDPRFVDMIRELRLPVSVFLTDRALRPGDARAARLRAAGAVIQNHTLDRTALRGRPYGEQRAEICGQRDRLKARLGVQPRLLRPPYGRYDRTTLRAAADCGVTALILWRPAPSPGAGRHGREAAPRSGDIVLPREAGRPLASLTAETTRLLRRIQSRGFTVGRLEDYL</sequence>
<feature type="domain" description="NodB homology" evidence="1">
    <location>
        <begin position="102"/>
        <end position="281"/>
    </location>
</feature>
<evidence type="ECO:0000259" key="1">
    <source>
        <dbReference type="PROSITE" id="PS51677"/>
    </source>
</evidence>
<dbReference type="PROSITE" id="PS51257">
    <property type="entry name" value="PROKAR_LIPOPROTEIN"/>
    <property type="match status" value="1"/>
</dbReference>
<dbReference type="InterPro" id="IPR011330">
    <property type="entry name" value="Glyco_hydro/deAcase_b/a-brl"/>
</dbReference>
<dbReference type="PROSITE" id="PS51677">
    <property type="entry name" value="NODB"/>
    <property type="match status" value="1"/>
</dbReference>
<dbReference type="CDD" id="cd10917">
    <property type="entry name" value="CE4_NodB_like_6s_7s"/>
    <property type="match status" value="1"/>
</dbReference>
<dbReference type="InterPro" id="IPR002509">
    <property type="entry name" value="NODB_dom"/>
</dbReference>
<organism evidence="2 3">
    <name type="scientific">Streptomyces glomeratus</name>
    <dbReference type="NCBI Taxonomy" id="284452"/>
    <lineage>
        <taxon>Bacteria</taxon>
        <taxon>Bacillati</taxon>
        <taxon>Actinomycetota</taxon>
        <taxon>Actinomycetes</taxon>
        <taxon>Kitasatosporales</taxon>
        <taxon>Streptomycetaceae</taxon>
        <taxon>Streptomyces</taxon>
    </lineage>
</organism>
<evidence type="ECO:0000313" key="3">
    <source>
        <dbReference type="Proteomes" id="UP001501532"/>
    </source>
</evidence>
<dbReference type="PANTHER" id="PTHR10587:SF134">
    <property type="entry name" value="SECRETED PROTEIN"/>
    <property type="match status" value="1"/>
</dbReference>
<protein>
    <recommendedName>
        <fullName evidence="1">NodB homology domain-containing protein</fullName>
    </recommendedName>
</protein>
<reference evidence="3" key="1">
    <citation type="journal article" date="2019" name="Int. J. Syst. Evol. Microbiol.">
        <title>The Global Catalogue of Microorganisms (GCM) 10K type strain sequencing project: providing services to taxonomists for standard genome sequencing and annotation.</title>
        <authorList>
            <consortium name="The Broad Institute Genomics Platform"/>
            <consortium name="The Broad Institute Genome Sequencing Center for Infectious Disease"/>
            <person name="Wu L."/>
            <person name="Ma J."/>
        </authorList>
    </citation>
    <scope>NUCLEOTIDE SEQUENCE [LARGE SCALE GENOMIC DNA]</scope>
    <source>
        <strain evidence="3">JCM 9091</strain>
    </source>
</reference>
<evidence type="ECO:0000313" key="2">
    <source>
        <dbReference type="EMBL" id="GAA3032872.1"/>
    </source>
</evidence>
<proteinExistence type="predicted"/>
<dbReference type="Pfam" id="PF01522">
    <property type="entry name" value="Polysacc_deac_1"/>
    <property type="match status" value="1"/>
</dbReference>
<dbReference type="EMBL" id="BAAAUF010000010">
    <property type="protein sequence ID" value="GAA3032872.1"/>
    <property type="molecule type" value="Genomic_DNA"/>
</dbReference>
<dbReference type="Proteomes" id="UP001501532">
    <property type="component" value="Unassembled WGS sequence"/>
</dbReference>
<comment type="caution">
    <text evidence="2">The sequence shown here is derived from an EMBL/GenBank/DDBJ whole genome shotgun (WGS) entry which is preliminary data.</text>
</comment>
<dbReference type="Gene3D" id="3.20.20.370">
    <property type="entry name" value="Glycoside hydrolase/deacetylase"/>
    <property type="match status" value="1"/>
</dbReference>
<dbReference type="PANTHER" id="PTHR10587">
    <property type="entry name" value="GLYCOSYL TRANSFERASE-RELATED"/>
    <property type="match status" value="1"/>
</dbReference>
<gene>
    <name evidence="2" type="ORF">GCM10010448_13680</name>
</gene>